<dbReference type="InterPro" id="IPR029063">
    <property type="entry name" value="SAM-dependent_MTases_sf"/>
</dbReference>
<organism evidence="8 9">
    <name type="scientific">Anaeromonas frigoriresistens</name>
    <dbReference type="NCBI Taxonomy" id="2683708"/>
    <lineage>
        <taxon>Bacteria</taxon>
        <taxon>Bacillati</taxon>
        <taxon>Bacillota</taxon>
        <taxon>Tissierellia</taxon>
        <taxon>Tissierellales</taxon>
        <taxon>Thermohalobacteraceae</taxon>
        <taxon>Anaeromonas</taxon>
    </lineage>
</organism>
<proteinExistence type="inferred from homology"/>
<dbReference type="Proteomes" id="UP000724672">
    <property type="component" value="Unassembled WGS sequence"/>
</dbReference>
<evidence type="ECO:0000256" key="5">
    <source>
        <dbReference type="ARBA" id="ARBA00022679"/>
    </source>
</evidence>
<keyword evidence="9" id="KW-1185">Reference proteome</keyword>
<evidence type="ECO:0000256" key="2">
    <source>
        <dbReference type="ARBA" id="ARBA00022490"/>
    </source>
</evidence>
<sequence length="310" mass="35715">MKFKHISVLLDECIEGLNIKKDGIYVDGTMGGAGHSKEIVKHLDNGKLIGIDQDMNAINKSREVLKEYEDKSILVHNNFKNIKDILLELNIDRIDGMLLDLGVSSHQLDTGERGFSYHQDAPLDMRMNKEEELSAKEVVNNYSLDELNRIISDFGEERWAKRIAEFIVEERKEKEIRTTGDLVDIIKKAIPKGARKDGPHPARRTFQAIRIEVNKELDILKDTINDIVEFLNPGGRLCIITFHSLEDRIVKETYKHLYKRCVCPKEFPVCKCDKRREIKIINKKPIIASEEELENNPRSRSAKLRIAEKI</sequence>
<evidence type="ECO:0000313" key="9">
    <source>
        <dbReference type="Proteomes" id="UP000724672"/>
    </source>
</evidence>
<dbReference type="Gene3D" id="3.40.50.150">
    <property type="entry name" value="Vaccinia Virus protein VP39"/>
    <property type="match status" value="1"/>
</dbReference>
<dbReference type="GO" id="GO:0070475">
    <property type="term" value="P:rRNA base methylation"/>
    <property type="evidence" value="ECO:0007669"/>
    <property type="project" value="UniProtKB-UniRule"/>
</dbReference>
<keyword evidence="6 7" id="KW-0949">S-adenosyl-L-methionine</keyword>
<dbReference type="SUPFAM" id="SSF81799">
    <property type="entry name" value="Putative methyltransferase TM0872, insert domain"/>
    <property type="match status" value="1"/>
</dbReference>
<comment type="similarity">
    <text evidence="1 7">Belongs to the methyltransferase superfamily. RsmH family.</text>
</comment>
<comment type="catalytic activity">
    <reaction evidence="7">
        <text>cytidine(1402) in 16S rRNA + S-adenosyl-L-methionine = N(4)-methylcytidine(1402) in 16S rRNA + S-adenosyl-L-homocysteine + H(+)</text>
        <dbReference type="Rhea" id="RHEA:42928"/>
        <dbReference type="Rhea" id="RHEA-COMP:10286"/>
        <dbReference type="Rhea" id="RHEA-COMP:10287"/>
        <dbReference type="ChEBI" id="CHEBI:15378"/>
        <dbReference type="ChEBI" id="CHEBI:57856"/>
        <dbReference type="ChEBI" id="CHEBI:59789"/>
        <dbReference type="ChEBI" id="CHEBI:74506"/>
        <dbReference type="ChEBI" id="CHEBI:82748"/>
        <dbReference type="EC" id="2.1.1.199"/>
    </reaction>
</comment>
<dbReference type="PIRSF" id="PIRSF004486">
    <property type="entry name" value="MraW"/>
    <property type="match status" value="1"/>
</dbReference>
<name>A0A942UW06_9FIRM</name>
<keyword evidence="3 7" id="KW-0698">rRNA processing</keyword>
<dbReference type="SUPFAM" id="SSF53335">
    <property type="entry name" value="S-adenosyl-L-methionine-dependent methyltransferases"/>
    <property type="match status" value="1"/>
</dbReference>
<dbReference type="EMBL" id="WSFT01000053">
    <property type="protein sequence ID" value="MBS4540093.1"/>
    <property type="molecule type" value="Genomic_DNA"/>
</dbReference>
<feature type="binding site" evidence="7">
    <location>
        <position position="52"/>
    </location>
    <ligand>
        <name>S-adenosyl-L-methionine</name>
        <dbReference type="ChEBI" id="CHEBI:59789"/>
    </ligand>
</feature>
<accession>A0A942UW06</accession>
<evidence type="ECO:0000256" key="6">
    <source>
        <dbReference type="ARBA" id="ARBA00022691"/>
    </source>
</evidence>
<dbReference type="InterPro" id="IPR023397">
    <property type="entry name" value="SAM-dep_MeTrfase_MraW_recog"/>
</dbReference>
<dbReference type="InterPro" id="IPR002903">
    <property type="entry name" value="RsmH"/>
</dbReference>
<dbReference type="FunFam" id="1.10.150.170:FF:000001">
    <property type="entry name" value="Ribosomal RNA small subunit methyltransferase H"/>
    <property type="match status" value="1"/>
</dbReference>
<evidence type="ECO:0000256" key="1">
    <source>
        <dbReference type="ARBA" id="ARBA00010396"/>
    </source>
</evidence>
<dbReference type="PANTHER" id="PTHR11265:SF0">
    <property type="entry name" value="12S RRNA N4-METHYLCYTIDINE METHYLTRANSFERASE"/>
    <property type="match status" value="1"/>
</dbReference>
<evidence type="ECO:0000256" key="3">
    <source>
        <dbReference type="ARBA" id="ARBA00022552"/>
    </source>
</evidence>
<dbReference type="NCBIfam" id="TIGR00006">
    <property type="entry name" value="16S rRNA (cytosine(1402)-N(4))-methyltransferase RsmH"/>
    <property type="match status" value="1"/>
</dbReference>
<dbReference type="HAMAP" id="MF_01007">
    <property type="entry name" value="16SrRNA_methyltr_H"/>
    <property type="match status" value="1"/>
</dbReference>
<keyword evidence="4 7" id="KW-0489">Methyltransferase</keyword>
<evidence type="ECO:0000256" key="7">
    <source>
        <dbReference type="HAMAP-Rule" id="MF_01007"/>
    </source>
</evidence>
<dbReference type="Gene3D" id="1.10.150.170">
    <property type="entry name" value="Putative methyltransferase TM0872, insert domain"/>
    <property type="match status" value="1"/>
</dbReference>
<feature type="binding site" evidence="7">
    <location>
        <position position="100"/>
    </location>
    <ligand>
        <name>S-adenosyl-L-methionine</name>
        <dbReference type="ChEBI" id="CHEBI:59789"/>
    </ligand>
</feature>
<comment type="subcellular location">
    <subcellularLocation>
        <location evidence="7">Cytoplasm</location>
    </subcellularLocation>
</comment>
<dbReference type="PANTHER" id="PTHR11265">
    <property type="entry name" value="S-ADENOSYL-METHYLTRANSFERASE MRAW"/>
    <property type="match status" value="1"/>
</dbReference>
<comment type="function">
    <text evidence="7">Specifically methylates the N4 position of cytidine in position 1402 (C1402) of 16S rRNA.</text>
</comment>
<keyword evidence="2 7" id="KW-0963">Cytoplasm</keyword>
<dbReference type="GO" id="GO:0071424">
    <property type="term" value="F:rRNA (cytosine-N4-)-methyltransferase activity"/>
    <property type="evidence" value="ECO:0007669"/>
    <property type="project" value="UniProtKB-UniRule"/>
</dbReference>
<dbReference type="GO" id="GO:0005737">
    <property type="term" value="C:cytoplasm"/>
    <property type="evidence" value="ECO:0007669"/>
    <property type="project" value="UniProtKB-SubCell"/>
</dbReference>
<evidence type="ECO:0000256" key="4">
    <source>
        <dbReference type="ARBA" id="ARBA00022603"/>
    </source>
</evidence>
<dbReference type="RefSeq" id="WP_203367986.1">
    <property type="nucleotide sequence ID" value="NZ_WSFT01000053.1"/>
</dbReference>
<feature type="binding site" evidence="7">
    <location>
        <begin position="33"/>
        <end position="35"/>
    </location>
    <ligand>
        <name>S-adenosyl-L-methionine</name>
        <dbReference type="ChEBI" id="CHEBI:59789"/>
    </ligand>
</feature>
<evidence type="ECO:0000313" key="8">
    <source>
        <dbReference type="EMBL" id="MBS4540093.1"/>
    </source>
</evidence>
<comment type="caution">
    <text evidence="8">The sequence shown here is derived from an EMBL/GenBank/DDBJ whole genome shotgun (WGS) entry which is preliminary data.</text>
</comment>
<reference evidence="8" key="1">
    <citation type="submission" date="2019-12" db="EMBL/GenBank/DDBJ databases">
        <title>Clostridiaceae gen. nov. sp. nov., isolated from sediment in Xinjiang, China.</title>
        <authorList>
            <person name="Zhang R."/>
        </authorList>
    </citation>
    <scope>NUCLEOTIDE SEQUENCE</scope>
    <source>
        <strain evidence="8">D2Q-11</strain>
    </source>
</reference>
<keyword evidence="5 7" id="KW-0808">Transferase</keyword>
<protein>
    <recommendedName>
        <fullName evidence="7">Ribosomal RNA small subunit methyltransferase H</fullName>
        <ecNumber evidence="7">2.1.1.199</ecNumber>
    </recommendedName>
    <alternativeName>
        <fullName evidence="7">16S rRNA m(4)C1402 methyltransferase</fullName>
    </alternativeName>
    <alternativeName>
        <fullName evidence="7">rRNA (cytosine-N(4)-)-methyltransferase RsmH</fullName>
    </alternativeName>
</protein>
<feature type="binding site" evidence="7">
    <location>
        <position position="79"/>
    </location>
    <ligand>
        <name>S-adenosyl-L-methionine</name>
        <dbReference type="ChEBI" id="CHEBI:59789"/>
    </ligand>
</feature>
<dbReference type="AlphaFoldDB" id="A0A942UW06"/>
<dbReference type="EC" id="2.1.1.199" evidence="7"/>
<gene>
    <name evidence="7 8" type="primary">rsmH</name>
    <name evidence="8" type="ORF">GOQ27_16565</name>
</gene>
<feature type="binding site" evidence="7">
    <location>
        <position position="107"/>
    </location>
    <ligand>
        <name>S-adenosyl-L-methionine</name>
        <dbReference type="ChEBI" id="CHEBI:59789"/>
    </ligand>
</feature>
<dbReference type="Pfam" id="PF01795">
    <property type="entry name" value="Methyltransf_5"/>
    <property type="match status" value="1"/>
</dbReference>